<sequence length="128" mass="14047">MPPKRSDLHHVTFHFFKSAVLLSIPASTTLTALKSQLLPALQPLSQTLPVSVPTSSDAIWLYEDNTTEGAPTALRCIEEEKGAGGRSVAQLGWGRWKSVYVSFRDENGSFSDPVYTVPDVEDEEPAEE</sequence>
<dbReference type="OrthoDB" id="2574887at2759"/>
<comment type="caution">
    <text evidence="1">The sequence shown here is derived from an EMBL/GenBank/DDBJ whole genome shotgun (WGS) entry which is preliminary data.</text>
</comment>
<evidence type="ECO:0000313" key="2">
    <source>
        <dbReference type="Proteomes" id="UP000279259"/>
    </source>
</evidence>
<evidence type="ECO:0000313" key="1">
    <source>
        <dbReference type="EMBL" id="RSH91927.1"/>
    </source>
</evidence>
<protein>
    <submittedName>
        <fullName evidence="1">Uncharacterized protein</fullName>
    </submittedName>
</protein>
<reference evidence="1 2" key="1">
    <citation type="submission" date="2018-11" db="EMBL/GenBank/DDBJ databases">
        <title>Genome sequence of Saitozyma podzolica DSM 27192.</title>
        <authorList>
            <person name="Aliyu H."/>
            <person name="Gorte O."/>
            <person name="Ochsenreither K."/>
        </authorList>
    </citation>
    <scope>NUCLEOTIDE SEQUENCE [LARGE SCALE GENOMIC DNA]</scope>
    <source>
        <strain evidence="1 2">DSM 27192</strain>
    </source>
</reference>
<dbReference type="AlphaFoldDB" id="A0A427YLJ4"/>
<keyword evidence="2" id="KW-1185">Reference proteome</keyword>
<organism evidence="1 2">
    <name type="scientific">Saitozyma podzolica</name>
    <dbReference type="NCBI Taxonomy" id="1890683"/>
    <lineage>
        <taxon>Eukaryota</taxon>
        <taxon>Fungi</taxon>
        <taxon>Dikarya</taxon>
        <taxon>Basidiomycota</taxon>
        <taxon>Agaricomycotina</taxon>
        <taxon>Tremellomycetes</taxon>
        <taxon>Tremellales</taxon>
        <taxon>Trimorphomycetaceae</taxon>
        <taxon>Saitozyma</taxon>
    </lineage>
</organism>
<proteinExistence type="predicted"/>
<dbReference type="Proteomes" id="UP000279259">
    <property type="component" value="Unassembled WGS sequence"/>
</dbReference>
<name>A0A427YLJ4_9TREE</name>
<accession>A0A427YLJ4</accession>
<dbReference type="EMBL" id="RSCD01000007">
    <property type="protein sequence ID" value="RSH91927.1"/>
    <property type="molecule type" value="Genomic_DNA"/>
</dbReference>
<gene>
    <name evidence="1" type="ORF">EHS25_009297</name>
</gene>